<evidence type="ECO:0000313" key="3">
    <source>
        <dbReference type="Proteomes" id="UP000663852"/>
    </source>
</evidence>
<evidence type="ECO:0000313" key="2">
    <source>
        <dbReference type="EMBL" id="CAF1332836.1"/>
    </source>
</evidence>
<gene>
    <name evidence="2" type="ORF">EDS130_LOCUS32287</name>
</gene>
<keyword evidence="1" id="KW-0472">Membrane</keyword>
<dbReference type="OrthoDB" id="10077925at2759"/>
<keyword evidence="1" id="KW-1133">Transmembrane helix</keyword>
<name>A0A815G1Z3_ADIRI</name>
<organism evidence="2 3">
    <name type="scientific">Adineta ricciae</name>
    <name type="common">Rotifer</name>
    <dbReference type="NCBI Taxonomy" id="249248"/>
    <lineage>
        <taxon>Eukaryota</taxon>
        <taxon>Metazoa</taxon>
        <taxon>Spiralia</taxon>
        <taxon>Gnathifera</taxon>
        <taxon>Rotifera</taxon>
        <taxon>Eurotatoria</taxon>
        <taxon>Bdelloidea</taxon>
        <taxon>Adinetida</taxon>
        <taxon>Adinetidae</taxon>
        <taxon>Adineta</taxon>
    </lineage>
</organism>
<feature type="transmembrane region" description="Helical" evidence="1">
    <location>
        <begin position="45"/>
        <end position="63"/>
    </location>
</feature>
<evidence type="ECO:0000256" key="1">
    <source>
        <dbReference type="SAM" id="Phobius"/>
    </source>
</evidence>
<dbReference type="Proteomes" id="UP000663852">
    <property type="component" value="Unassembled WGS sequence"/>
</dbReference>
<keyword evidence="1" id="KW-0812">Transmembrane</keyword>
<sequence length="362" mass="41746">MHLKTLFLWIRAQLLNYNVFIPDDTDSEPNHITQSIKYQLYATRLYVLLLVITLYILFFATLTDQQTRLNTVSNVNSALFDKLRADYDETLSCPCSTNLILYDTFVSNTITFHPICSSYFVSREWIDFLYLSDVFKYFMMDFRATASYQFQLLAALCLFSMQTISQTKTNIASEQFFSVDLLSEQEVQAKIQTNIDLIRSGILTQVNLYFDFLQIFTRSNSFITALNTNTYFADWRTMNDATIIDRLYILYVKYIDLDAPSSSDIVSTCDLINGIVVPSGFLSFAAENGLYDIIYRQYWPTYPPDFEPDISALVDGFFSGCTPLDGILESTFDCLYNLTCLQVLADYFPGLYRVYISYSVLV</sequence>
<proteinExistence type="predicted"/>
<dbReference type="AlphaFoldDB" id="A0A815G1Z3"/>
<dbReference type="EMBL" id="CAJNOJ010000246">
    <property type="protein sequence ID" value="CAF1332836.1"/>
    <property type="molecule type" value="Genomic_DNA"/>
</dbReference>
<comment type="caution">
    <text evidence="2">The sequence shown here is derived from an EMBL/GenBank/DDBJ whole genome shotgun (WGS) entry which is preliminary data.</text>
</comment>
<accession>A0A815G1Z3</accession>
<protein>
    <submittedName>
        <fullName evidence="2">Uncharacterized protein</fullName>
    </submittedName>
</protein>
<reference evidence="2" key="1">
    <citation type="submission" date="2021-02" db="EMBL/GenBank/DDBJ databases">
        <authorList>
            <person name="Nowell W R."/>
        </authorList>
    </citation>
    <scope>NUCLEOTIDE SEQUENCE</scope>
</reference>